<evidence type="ECO:0000313" key="5">
    <source>
        <dbReference type="EMBL" id="MRN37308.1"/>
    </source>
</evidence>
<comment type="caution">
    <text evidence="5">The sequence shown here is derived from an EMBL/GenBank/DDBJ whole genome shotgun (WGS) entry which is preliminary data.</text>
</comment>
<dbReference type="SUPFAM" id="SSF54593">
    <property type="entry name" value="Glyoxalase/Bleomycin resistance protein/Dihydroxybiphenyl dioxygenase"/>
    <property type="match status" value="1"/>
</dbReference>
<evidence type="ECO:0000256" key="3">
    <source>
        <dbReference type="ARBA" id="ARBA00022737"/>
    </source>
</evidence>
<dbReference type="InterPro" id="IPR005956">
    <property type="entry name" value="4OHPhenylPyrv_dOase"/>
</dbReference>
<dbReference type="InterPro" id="IPR029068">
    <property type="entry name" value="Glyas_Bleomycin-R_OHBP_Dase"/>
</dbReference>
<comment type="similarity">
    <text evidence="2">Belongs to the 4HPPD family.</text>
</comment>
<gene>
    <name evidence="5" type="ORF">GJU80_02035</name>
</gene>
<dbReference type="PANTHER" id="PTHR11959">
    <property type="entry name" value="4-HYDROXYPHENYLPYRUVATE DIOXYGENASE"/>
    <property type="match status" value="1"/>
</dbReference>
<organism evidence="5 6">
    <name type="scientific">Neisseria brasiliensis</name>
    <dbReference type="NCBI Taxonomy" id="2666100"/>
    <lineage>
        <taxon>Bacteria</taxon>
        <taxon>Pseudomonadati</taxon>
        <taxon>Pseudomonadota</taxon>
        <taxon>Betaproteobacteria</taxon>
        <taxon>Neisseriales</taxon>
        <taxon>Neisseriaceae</taxon>
        <taxon>Neisseria</taxon>
    </lineage>
</organism>
<sequence>MFTPPAAPEFQDTDFVEFAVNDTSAQRLDNILRQFGFQKTGLHKSKNVSLYQHGGVNLILNAEPDSLADAFFNVHSTSVCAAAYKVSDAEAMYQRAIEYGNIFYQGKVGPNKRHVHAIRSPNGGLQYFVDSDIYSVDFHKTKFQGEPKLSRIDHTAYGVPNDMMDRWTLHFAALFGFNIENDLTLPDPYGLMKSRVLRSQNGQIRLPLNISDNQNTLVSRSMANYKGAGLQHIAFASDDIFETVAFMRQNGTNLLDIPQNYYDDLQARFGLADDFIDRLREHHLLYDADGNGGEFLHAYSQLIENRFFFEICERRGGYDQYGAANAPARLVAQDLYWKQHHE</sequence>
<dbReference type="RefSeq" id="WP_095502077.1">
    <property type="nucleotide sequence ID" value="NZ_CP046027.1"/>
</dbReference>
<dbReference type="InterPro" id="IPR004360">
    <property type="entry name" value="Glyas_Fos-R_dOase_dom"/>
</dbReference>
<dbReference type="Pfam" id="PF14696">
    <property type="entry name" value="Glyoxalase_5"/>
    <property type="match status" value="1"/>
</dbReference>
<keyword evidence="3" id="KW-0677">Repeat</keyword>
<proteinExistence type="inferred from homology"/>
<dbReference type="PROSITE" id="PS51819">
    <property type="entry name" value="VOC"/>
    <property type="match status" value="2"/>
</dbReference>
<dbReference type="Pfam" id="PF00903">
    <property type="entry name" value="Glyoxalase"/>
    <property type="match status" value="1"/>
</dbReference>
<name>A0A5Q3S186_9NEIS</name>
<reference evidence="5" key="1">
    <citation type="journal article" name="Emerg. Infect. Dis.">
        <title>Two cases of a newly characterized neisseria species.</title>
        <authorList>
            <person name="Mustapha M."/>
            <person name="Lemos A.P.S."/>
            <person name="Harrison L.H."/>
            <person name="Vantyne D."/>
            <person name="Sacchi C.T."/>
        </authorList>
    </citation>
    <scope>NUCLEOTIDE SEQUENCE</scope>
    <source>
        <strain evidence="5">N.95.16</strain>
    </source>
</reference>
<evidence type="ECO:0000256" key="1">
    <source>
        <dbReference type="ARBA" id="ARBA00001962"/>
    </source>
</evidence>
<dbReference type="GO" id="GO:0006572">
    <property type="term" value="P:L-tyrosine catabolic process"/>
    <property type="evidence" value="ECO:0007669"/>
    <property type="project" value="TreeGrafter"/>
</dbReference>
<evidence type="ECO:0000256" key="2">
    <source>
        <dbReference type="ARBA" id="ARBA00005877"/>
    </source>
</evidence>
<dbReference type="Proteomes" id="UP000486297">
    <property type="component" value="Unassembled WGS sequence"/>
</dbReference>
<evidence type="ECO:0000313" key="6">
    <source>
        <dbReference type="Proteomes" id="UP000486297"/>
    </source>
</evidence>
<keyword evidence="6" id="KW-1185">Reference proteome</keyword>
<dbReference type="GO" id="GO:0003868">
    <property type="term" value="F:4-hydroxyphenylpyruvate dioxygenase activity"/>
    <property type="evidence" value="ECO:0007669"/>
    <property type="project" value="InterPro"/>
</dbReference>
<dbReference type="Gene3D" id="3.10.180.10">
    <property type="entry name" value="2,3-Dihydroxybiphenyl 1,2-Dioxygenase, domain 1"/>
    <property type="match status" value="2"/>
</dbReference>
<protein>
    <submittedName>
        <fullName evidence="5">Uncharacterized protein</fullName>
    </submittedName>
</protein>
<accession>A0A5Q3S186</accession>
<dbReference type="InterPro" id="IPR037523">
    <property type="entry name" value="VOC_core"/>
</dbReference>
<keyword evidence="4" id="KW-0408">Iron</keyword>
<dbReference type="EMBL" id="WJXO01000001">
    <property type="protein sequence ID" value="MRN37308.1"/>
    <property type="molecule type" value="Genomic_DNA"/>
</dbReference>
<dbReference type="AlphaFoldDB" id="A0A5Q3S186"/>
<evidence type="ECO:0000256" key="4">
    <source>
        <dbReference type="ARBA" id="ARBA00023004"/>
    </source>
</evidence>
<dbReference type="PANTHER" id="PTHR11959:SF1">
    <property type="entry name" value="4-HYDROXYPHENYLPYRUVATE DIOXYGENASE"/>
    <property type="match status" value="1"/>
</dbReference>
<comment type="cofactor">
    <cofactor evidence="1">
        <name>Fe cation</name>
        <dbReference type="ChEBI" id="CHEBI:24875"/>
    </cofactor>
</comment>